<sequence length="137" mass="15443">MEELIEDPVNEEKERRQRAIGKWTEESHDEFANGLATHGKSFRKLADPLPDISVADCVEHYYMTKPFHFDFKEWKDHENAKDDGLMPSSKEQEGTSSHGAQTSSLPEPQPNSVTVVQLDGSDDELEETGAENLSLIL</sequence>
<dbReference type="SUPFAM" id="SSF46689">
    <property type="entry name" value="Homeodomain-like"/>
    <property type="match status" value="1"/>
</dbReference>
<dbReference type="AlphaFoldDB" id="A0A9X0CZR4"/>
<dbReference type="InterPro" id="IPR001005">
    <property type="entry name" value="SANT/Myb"/>
</dbReference>
<dbReference type="Gene3D" id="1.10.10.60">
    <property type="entry name" value="Homeodomain-like"/>
    <property type="match status" value="1"/>
</dbReference>
<evidence type="ECO:0000313" key="4">
    <source>
        <dbReference type="Proteomes" id="UP001163046"/>
    </source>
</evidence>
<feature type="region of interest" description="Disordered" evidence="1">
    <location>
        <begin position="1"/>
        <end position="24"/>
    </location>
</feature>
<keyword evidence="4" id="KW-1185">Reference proteome</keyword>
<dbReference type="Pfam" id="PF00249">
    <property type="entry name" value="Myb_DNA-binding"/>
    <property type="match status" value="1"/>
</dbReference>
<dbReference type="EMBL" id="MU826353">
    <property type="protein sequence ID" value="KAJ7380398.1"/>
    <property type="molecule type" value="Genomic_DNA"/>
</dbReference>
<dbReference type="PANTHER" id="PTHR47340">
    <property type="entry name" value="DUPLICATED HOMEODOMAIN-LIKE SUPERFAMILY PROTEIN"/>
    <property type="match status" value="1"/>
</dbReference>
<evidence type="ECO:0000259" key="2">
    <source>
        <dbReference type="Pfam" id="PF00249"/>
    </source>
</evidence>
<evidence type="ECO:0000256" key="1">
    <source>
        <dbReference type="SAM" id="MobiDB-lite"/>
    </source>
</evidence>
<dbReference type="Proteomes" id="UP001163046">
    <property type="component" value="Unassembled WGS sequence"/>
</dbReference>
<gene>
    <name evidence="3" type="primary">NCOR2_1</name>
    <name evidence="3" type="ORF">OS493_008855</name>
</gene>
<comment type="caution">
    <text evidence="3">The sequence shown here is derived from an EMBL/GenBank/DDBJ whole genome shotgun (WGS) entry which is preliminary data.</text>
</comment>
<dbReference type="OrthoDB" id="10258692at2759"/>
<feature type="compositionally biased region" description="Basic and acidic residues" evidence="1">
    <location>
        <begin position="10"/>
        <end position="24"/>
    </location>
</feature>
<feature type="region of interest" description="Disordered" evidence="1">
    <location>
        <begin position="79"/>
        <end position="137"/>
    </location>
</feature>
<feature type="compositionally biased region" description="Acidic residues" evidence="1">
    <location>
        <begin position="120"/>
        <end position="129"/>
    </location>
</feature>
<feature type="domain" description="Myb-like" evidence="2">
    <location>
        <begin position="21"/>
        <end position="64"/>
    </location>
</feature>
<protein>
    <submittedName>
        <fullName evidence="3">Nuclear receptor corepressor 2</fullName>
    </submittedName>
</protein>
<name>A0A9X0CZR4_9CNID</name>
<proteinExistence type="predicted"/>
<dbReference type="InterPro" id="IPR009057">
    <property type="entry name" value="Homeodomain-like_sf"/>
</dbReference>
<dbReference type="PANTHER" id="PTHR47340:SF1">
    <property type="entry name" value="DUPLICATED HOMEODOMAIN-LIKE SUPERFAMILY PROTEIN"/>
    <property type="match status" value="1"/>
</dbReference>
<organism evidence="3 4">
    <name type="scientific">Desmophyllum pertusum</name>
    <dbReference type="NCBI Taxonomy" id="174260"/>
    <lineage>
        <taxon>Eukaryota</taxon>
        <taxon>Metazoa</taxon>
        <taxon>Cnidaria</taxon>
        <taxon>Anthozoa</taxon>
        <taxon>Hexacorallia</taxon>
        <taxon>Scleractinia</taxon>
        <taxon>Caryophylliina</taxon>
        <taxon>Caryophylliidae</taxon>
        <taxon>Desmophyllum</taxon>
    </lineage>
</organism>
<feature type="compositionally biased region" description="Polar residues" evidence="1">
    <location>
        <begin position="94"/>
        <end position="115"/>
    </location>
</feature>
<reference evidence="3" key="1">
    <citation type="submission" date="2023-01" db="EMBL/GenBank/DDBJ databases">
        <title>Genome assembly of the deep-sea coral Lophelia pertusa.</title>
        <authorList>
            <person name="Herrera S."/>
            <person name="Cordes E."/>
        </authorList>
    </citation>
    <scope>NUCLEOTIDE SEQUENCE</scope>
    <source>
        <strain evidence="3">USNM1676648</strain>
        <tissue evidence="3">Polyp</tissue>
    </source>
</reference>
<keyword evidence="3" id="KW-0675">Receptor</keyword>
<accession>A0A9X0CZR4</accession>
<evidence type="ECO:0000313" key="3">
    <source>
        <dbReference type="EMBL" id="KAJ7380398.1"/>
    </source>
</evidence>